<evidence type="ECO:0000313" key="4">
    <source>
        <dbReference type="Proteomes" id="UP001054945"/>
    </source>
</evidence>
<dbReference type="CDD" id="cd19941">
    <property type="entry name" value="TIL"/>
    <property type="match status" value="1"/>
</dbReference>
<evidence type="ECO:0000256" key="1">
    <source>
        <dbReference type="SAM" id="SignalP"/>
    </source>
</evidence>
<dbReference type="Pfam" id="PF01826">
    <property type="entry name" value="TIL"/>
    <property type="match status" value="1"/>
</dbReference>
<comment type="caution">
    <text evidence="3">The sequence shown here is derived from an EMBL/GenBank/DDBJ whole genome shotgun (WGS) entry which is preliminary data.</text>
</comment>
<dbReference type="SUPFAM" id="SSF57567">
    <property type="entry name" value="Serine protease inhibitors"/>
    <property type="match status" value="1"/>
</dbReference>
<proteinExistence type="predicted"/>
<feature type="domain" description="TIL" evidence="2">
    <location>
        <begin position="27"/>
        <end position="84"/>
    </location>
</feature>
<feature type="signal peptide" evidence="1">
    <location>
        <begin position="1"/>
        <end position="21"/>
    </location>
</feature>
<feature type="chain" id="PRO_5043910144" description="TIL domain-containing protein" evidence="1">
    <location>
        <begin position="22"/>
        <end position="84"/>
    </location>
</feature>
<dbReference type="InterPro" id="IPR002919">
    <property type="entry name" value="TIL_dom"/>
</dbReference>
<dbReference type="EMBL" id="BPLR01016368">
    <property type="protein sequence ID" value="GIY83328.1"/>
    <property type="molecule type" value="Genomic_DNA"/>
</dbReference>
<evidence type="ECO:0000313" key="3">
    <source>
        <dbReference type="EMBL" id="GIY83328.1"/>
    </source>
</evidence>
<dbReference type="InterPro" id="IPR036084">
    <property type="entry name" value="Ser_inhib-like_sf"/>
</dbReference>
<keyword evidence="4" id="KW-1185">Reference proteome</keyword>
<dbReference type="Proteomes" id="UP001054945">
    <property type="component" value="Unassembled WGS sequence"/>
</dbReference>
<dbReference type="AlphaFoldDB" id="A0AAV4WP64"/>
<evidence type="ECO:0000259" key="2">
    <source>
        <dbReference type="Pfam" id="PF01826"/>
    </source>
</evidence>
<gene>
    <name evidence="3" type="ORF">CEXT_48991</name>
</gene>
<name>A0AAV4WP64_CAEEX</name>
<accession>A0AAV4WP64</accession>
<protein>
    <recommendedName>
        <fullName evidence="2">TIL domain-containing protein</fullName>
    </recommendedName>
</protein>
<dbReference type="Gene3D" id="2.10.25.10">
    <property type="entry name" value="Laminin"/>
    <property type="match status" value="1"/>
</dbReference>
<reference evidence="3 4" key="1">
    <citation type="submission" date="2021-06" db="EMBL/GenBank/DDBJ databases">
        <title>Caerostris extrusa draft genome.</title>
        <authorList>
            <person name="Kono N."/>
            <person name="Arakawa K."/>
        </authorList>
    </citation>
    <scope>NUCLEOTIDE SEQUENCE [LARGE SCALE GENOMIC DNA]</scope>
</reference>
<organism evidence="3 4">
    <name type="scientific">Caerostris extrusa</name>
    <name type="common">Bark spider</name>
    <name type="synonym">Caerostris bankana</name>
    <dbReference type="NCBI Taxonomy" id="172846"/>
    <lineage>
        <taxon>Eukaryota</taxon>
        <taxon>Metazoa</taxon>
        <taxon>Ecdysozoa</taxon>
        <taxon>Arthropoda</taxon>
        <taxon>Chelicerata</taxon>
        <taxon>Arachnida</taxon>
        <taxon>Araneae</taxon>
        <taxon>Araneomorphae</taxon>
        <taxon>Entelegynae</taxon>
        <taxon>Araneoidea</taxon>
        <taxon>Araneidae</taxon>
        <taxon>Caerostris</taxon>
    </lineage>
</organism>
<keyword evidence="1" id="KW-0732">Signal</keyword>
<sequence>MKLVLFLCLAVTLALFETTSAFCIDPNGQDPDGCVRRCDIPTCSNPNPDPSQICSADCFNGCVCKDGYIKIYDANSPCVKKSFC</sequence>